<evidence type="ECO:0000313" key="9">
    <source>
        <dbReference type="EMBL" id="SNR46543.1"/>
    </source>
</evidence>
<evidence type="ECO:0000256" key="6">
    <source>
        <dbReference type="ARBA" id="ARBA00023136"/>
    </source>
</evidence>
<accession>A0A238WJQ0</accession>
<keyword evidence="10" id="KW-1185">Reference proteome</keyword>
<dbReference type="NCBIfam" id="TIGR00861">
    <property type="entry name" value="MIP"/>
    <property type="match status" value="1"/>
</dbReference>
<evidence type="ECO:0000256" key="4">
    <source>
        <dbReference type="ARBA" id="ARBA00022692"/>
    </source>
</evidence>
<reference evidence="9 10" key="1">
    <citation type="submission" date="2017-06" db="EMBL/GenBank/DDBJ databases">
        <authorList>
            <person name="Kim H.J."/>
            <person name="Triplett B.A."/>
        </authorList>
    </citation>
    <scope>NUCLEOTIDE SEQUENCE [LARGE SCALE GENOMIC DNA]</scope>
    <source>
        <strain evidence="9 10">DSM 29150</strain>
    </source>
</reference>
<dbReference type="PRINTS" id="PR00783">
    <property type="entry name" value="MINTRINSICP"/>
</dbReference>
<comment type="subcellular location">
    <subcellularLocation>
        <location evidence="1">Membrane</location>
        <topology evidence="1">Multi-pass membrane protein</topology>
    </subcellularLocation>
</comment>
<keyword evidence="3 7" id="KW-0813">Transport</keyword>
<dbReference type="EMBL" id="FZNT01000003">
    <property type="protein sequence ID" value="SNR46543.1"/>
    <property type="molecule type" value="Genomic_DNA"/>
</dbReference>
<dbReference type="OrthoDB" id="9807293at2"/>
<dbReference type="InterPro" id="IPR050363">
    <property type="entry name" value="MIP/Aquaporin"/>
</dbReference>
<feature type="transmembrane region" description="Helical" evidence="8">
    <location>
        <begin position="134"/>
        <end position="152"/>
    </location>
</feature>
<dbReference type="SUPFAM" id="SSF81338">
    <property type="entry name" value="Aquaporin-like"/>
    <property type="match status" value="1"/>
</dbReference>
<dbReference type="PANTHER" id="PTHR43829">
    <property type="entry name" value="AQUAPORIN OR AQUAGLYCEROPORIN RELATED"/>
    <property type="match status" value="1"/>
</dbReference>
<feature type="transmembrane region" description="Helical" evidence="8">
    <location>
        <begin position="86"/>
        <end position="104"/>
    </location>
</feature>
<gene>
    <name evidence="9" type="ORF">SAMN06265371_103275</name>
</gene>
<dbReference type="Pfam" id="PF00230">
    <property type="entry name" value="MIP"/>
    <property type="match status" value="1"/>
</dbReference>
<dbReference type="Gene3D" id="1.20.1080.10">
    <property type="entry name" value="Glycerol uptake facilitator protein"/>
    <property type="match status" value="1"/>
</dbReference>
<evidence type="ECO:0000256" key="3">
    <source>
        <dbReference type="ARBA" id="ARBA00022448"/>
    </source>
</evidence>
<keyword evidence="5 8" id="KW-1133">Transmembrane helix</keyword>
<keyword evidence="4 7" id="KW-0812">Transmembrane</keyword>
<feature type="transmembrane region" description="Helical" evidence="8">
    <location>
        <begin position="222"/>
        <end position="244"/>
    </location>
</feature>
<proteinExistence type="inferred from homology"/>
<dbReference type="InterPro" id="IPR023271">
    <property type="entry name" value="Aquaporin-like"/>
</dbReference>
<evidence type="ECO:0000256" key="2">
    <source>
        <dbReference type="ARBA" id="ARBA00006175"/>
    </source>
</evidence>
<keyword evidence="6 8" id="KW-0472">Membrane</keyword>
<dbReference type="InterPro" id="IPR000425">
    <property type="entry name" value="MIP"/>
</dbReference>
<protein>
    <submittedName>
        <fullName evidence="9">Glycerol uptake facilitator protein</fullName>
    </submittedName>
</protein>
<name>A0A238WJQ0_9FLAO</name>
<evidence type="ECO:0000256" key="8">
    <source>
        <dbReference type="SAM" id="Phobius"/>
    </source>
</evidence>
<organism evidence="9 10">
    <name type="scientific">Lutibacter agarilyticus</name>
    <dbReference type="NCBI Taxonomy" id="1109740"/>
    <lineage>
        <taxon>Bacteria</taxon>
        <taxon>Pseudomonadati</taxon>
        <taxon>Bacteroidota</taxon>
        <taxon>Flavobacteriia</taxon>
        <taxon>Flavobacteriales</taxon>
        <taxon>Flavobacteriaceae</taxon>
        <taxon>Lutibacter</taxon>
    </lineage>
</organism>
<evidence type="ECO:0000313" key="10">
    <source>
        <dbReference type="Proteomes" id="UP000198384"/>
    </source>
</evidence>
<evidence type="ECO:0000256" key="7">
    <source>
        <dbReference type="RuleBase" id="RU000477"/>
    </source>
</evidence>
<comment type="similarity">
    <text evidence="2 7">Belongs to the MIP/aquaporin (TC 1.A.8) family.</text>
</comment>
<feature type="transmembrane region" description="Helical" evidence="8">
    <location>
        <begin position="6"/>
        <end position="27"/>
    </location>
</feature>
<dbReference type="Proteomes" id="UP000198384">
    <property type="component" value="Unassembled WGS sequence"/>
</dbReference>
<dbReference type="GO" id="GO:0005886">
    <property type="term" value="C:plasma membrane"/>
    <property type="evidence" value="ECO:0007669"/>
    <property type="project" value="TreeGrafter"/>
</dbReference>
<feature type="transmembrane region" description="Helical" evidence="8">
    <location>
        <begin position="164"/>
        <end position="185"/>
    </location>
</feature>
<dbReference type="GO" id="GO:0015254">
    <property type="term" value="F:glycerol channel activity"/>
    <property type="evidence" value="ECO:0007669"/>
    <property type="project" value="TreeGrafter"/>
</dbReference>
<sequence>MSILVAEILGTMLLILLGNGVVANVVLNGTKGNNSGWIVITTGWALAVFVGVIVAGPYSGAHLNPAVTVALATAGKLSWDLVPEYIAGEMIGAMLGALLVWIFYKDHFKSTEDEGGKLACFSTGPAIKNTFSNLISEIIGTFVLVFVIFYLAGPSLDILGDVDARAIIGLGSIGAVPVAFLVWVIGLSLGGTTGYAINPARDLGPRIMHAILPVKGGSDWGYAWIPVVGPIIGAVIAALLYVTLV</sequence>
<dbReference type="PROSITE" id="PS00221">
    <property type="entry name" value="MIP"/>
    <property type="match status" value="1"/>
</dbReference>
<evidence type="ECO:0000256" key="1">
    <source>
        <dbReference type="ARBA" id="ARBA00004141"/>
    </source>
</evidence>
<feature type="transmembrane region" description="Helical" evidence="8">
    <location>
        <begin position="36"/>
        <end position="55"/>
    </location>
</feature>
<dbReference type="PANTHER" id="PTHR43829:SF9">
    <property type="entry name" value="AQUAPORIN-9"/>
    <property type="match status" value="1"/>
</dbReference>
<dbReference type="AlphaFoldDB" id="A0A238WJQ0"/>
<dbReference type="InterPro" id="IPR022357">
    <property type="entry name" value="MIP_CS"/>
</dbReference>
<evidence type="ECO:0000256" key="5">
    <source>
        <dbReference type="ARBA" id="ARBA00022989"/>
    </source>
</evidence>